<dbReference type="Gene3D" id="1.20.1250.20">
    <property type="entry name" value="MFS general substrate transporter like domains"/>
    <property type="match status" value="2"/>
</dbReference>
<evidence type="ECO:0000256" key="1">
    <source>
        <dbReference type="ARBA" id="ARBA00022692"/>
    </source>
</evidence>
<evidence type="ECO:0000313" key="5">
    <source>
        <dbReference type="EMBL" id="PRP92798.1"/>
    </source>
</evidence>
<feature type="transmembrane region" description="Helical" evidence="4">
    <location>
        <begin position="99"/>
        <end position="121"/>
    </location>
</feature>
<dbReference type="OrthoDB" id="199378at2"/>
<comment type="caution">
    <text evidence="5">The sequence shown here is derived from an EMBL/GenBank/DDBJ whole genome shotgun (WGS) entry which is preliminary data.</text>
</comment>
<reference evidence="5 6" key="1">
    <citation type="submission" date="2018-03" db="EMBL/GenBank/DDBJ databases">
        <title>Draft Genome Sequences of the Obligatory Marine Myxobacteria Enhygromyxa salina SWB005.</title>
        <authorList>
            <person name="Poehlein A."/>
            <person name="Moghaddam J.A."/>
            <person name="Harms H."/>
            <person name="Alanjari M."/>
            <person name="Koenig G.M."/>
            <person name="Daniel R."/>
            <person name="Schaeberle T.F."/>
        </authorList>
    </citation>
    <scope>NUCLEOTIDE SEQUENCE [LARGE SCALE GENOMIC DNA]</scope>
    <source>
        <strain evidence="5 6">SWB005</strain>
    </source>
</reference>
<evidence type="ECO:0000256" key="2">
    <source>
        <dbReference type="ARBA" id="ARBA00022989"/>
    </source>
</evidence>
<feature type="transmembrane region" description="Helical" evidence="4">
    <location>
        <begin position="216"/>
        <end position="240"/>
    </location>
</feature>
<protein>
    <submittedName>
        <fullName evidence="5">Major Facilitator Superfamily protein</fullName>
    </submittedName>
</protein>
<keyword evidence="6" id="KW-1185">Reference proteome</keyword>
<feature type="transmembrane region" description="Helical" evidence="4">
    <location>
        <begin position="158"/>
        <end position="179"/>
    </location>
</feature>
<dbReference type="EMBL" id="PVNK01000204">
    <property type="protein sequence ID" value="PRP92798.1"/>
    <property type="molecule type" value="Genomic_DNA"/>
</dbReference>
<dbReference type="InterPro" id="IPR011701">
    <property type="entry name" value="MFS"/>
</dbReference>
<dbReference type="GO" id="GO:0022857">
    <property type="term" value="F:transmembrane transporter activity"/>
    <property type="evidence" value="ECO:0007669"/>
    <property type="project" value="InterPro"/>
</dbReference>
<gene>
    <name evidence="5" type="ORF">ENSA5_47110</name>
</gene>
<dbReference type="Proteomes" id="UP000237968">
    <property type="component" value="Unassembled WGS sequence"/>
</dbReference>
<evidence type="ECO:0000256" key="4">
    <source>
        <dbReference type="SAM" id="Phobius"/>
    </source>
</evidence>
<dbReference type="InterPro" id="IPR036259">
    <property type="entry name" value="MFS_trans_sf"/>
</dbReference>
<dbReference type="SUPFAM" id="SSF103473">
    <property type="entry name" value="MFS general substrate transporter"/>
    <property type="match status" value="1"/>
</dbReference>
<dbReference type="Pfam" id="PF07690">
    <property type="entry name" value="MFS_1"/>
    <property type="match status" value="1"/>
</dbReference>
<feature type="transmembrane region" description="Helical" evidence="4">
    <location>
        <begin position="252"/>
        <end position="273"/>
    </location>
</feature>
<evidence type="ECO:0000256" key="3">
    <source>
        <dbReference type="ARBA" id="ARBA00023136"/>
    </source>
</evidence>
<organism evidence="5 6">
    <name type="scientific">Enhygromyxa salina</name>
    <dbReference type="NCBI Taxonomy" id="215803"/>
    <lineage>
        <taxon>Bacteria</taxon>
        <taxon>Pseudomonadati</taxon>
        <taxon>Myxococcota</taxon>
        <taxon>Polyangia</taxon>
        <taxon>Nannocystales</taxon>
        <taxon>Nannocystaceae</taxon>
        <taxon>Enhygromyxa</taxon>
    </lineage>
</organism>
<proteinExistence type="predicted"/>
<dbReference type="PANTHER" id="PTHR43596:SF1">
    <property type="entry name" value="ADP,ATP CARRIER PROTEIN"/>
    <property type="match status" value="1"/>
</dbReference>
<feature type="transmembrane region" description="Helical" evidence="4">
    <location>
        <begin position="285"/>
        <end position="316"/>
    </location>
</feature>
<feature type="transmembrane region" description="Helical" evidence="4">
    <location>
        <begin position="133"/>
        <end position="152"/>
    </location>
</feature>
<accession>A0A2S9XIU8</accession>
<feature type="transmembrane region" description="Helical" evidence="4">
    <location>
        <begin position="36"/>
        <end position="55"/>
    </location>
</feature>
<dbReference type="AlphaFoldDB" id="A0A2S9XIU8"/>
<feature type="transmembrane region" description="Helical" evidence="4">
    <location>
        <begin position="369"/>
        <end position="395"/>
    </location>
</feature>
<keyword evidence="3 4" id="KW-0472">Membrane</keyword>
<evidence type="ECO:0000313" key="6">
    <source>
        <dbReference type="Proteomes" id="UP000237968"/>
    </source>
</evidence>
<feature type="transmembrane region" description="Helical" evidence="4">
    <location>
        <begin position="67"/>
        <end position="87"/>
    </location>
</feature>
<keyword evidence="2 4" id="KW-1133">Transmembrane helix</keyword>
<name>A0A2S9XIU8_9BACT</name>
<sequence length="407" mass="43244">MVLAALWFCCLLTTNYTLRPLRDAMAVAGGVEDLHWLFTVTFLVMLAAVPVYGFAVARCGRARLVPLVHRFFSLNLLVFFALMQGFIGGGSEAVQLWTARVFFVWTSVFNLFVISLFWSVMADLFSGSDARRLFGLISVGGSIGAIAGPTIGGALSLWLSPSLLPLVGAALLELSLAAMRRLPPRDPRTPNNEAEGAPVGGSPFAAIPELLRSPTLLGICAYVLLLTMSSTVLYFIQAQIVALSFTDDATRTAVFAGIDLSVNLLSLLAQTLLTGRLIRRIGLGWSLAVLPLLCALGFVGLALAPVLAVLVGFQILRRAGNYALSRPAREVLYTSVDRSQRYRAKSLIDTVVYRGGDALTGWAFAGCKALGLGLGGIALLAAPLAGLWAGVGALIGRRADASERATD</sequence>
<keyword evidence="1 4" id="KW-0812">Transmembrane</keyword>
<dbReference type="PANTHER" id="PTHR43596">
    <property type="entry name" value="ADP,ATP CARRIER PROTEIN"/>
    <property type="match status" value="1"/>
</dbReference>